<accession>A0A1T4K8H3</accession>
<name>A0A1T4K8H3_9HYPH</name>
<organism evidence="2 3">
    <name type="scientific">Enhydrobacter aerosaccus</name>
    <dbReference type="NCBI Taxonomy" id="225324"/>
    <lineage>
        <taxon>Bacteria</taxon>
        <taxon>Pseudomonadati</taxon>
        <taxon>Pseudomonadota</taxon>
        <taxon>Alphaproteobacteria</taxon>
        <taxon>Hyphomicrobiales</taxon>
        <taxon>Enhydrobacter</taxon>
    </lineage>
</organism>
<evidence type="ECO:0000313" key="3">
    <source>
        <dbReference type="Proteomes" id="UP000190092"/>
    </source>
</evidence>
<dbReference type="AlphaFoldDB" id="A0A1T4K8H3"/>
<gene>
    <name evidence="2" type="ORF">SAMN02745126_00802</name>
</gene>
<dbReference type="Proteomes" id="UP000190092">
    <property type="component" value="Unassembled WGS sequence"/>
</dbReference>
<evidence type="ECO:0000313" key="2">
    <source>
        <dbReference type="EMBL" id="SJZ38748.1"/>
    </source>
</evidence>
<protein>
    <submittedName>
        <fullName evidence="2">Uncharacterized protein</fullName>
    </submittedName>
</protein>
<dbReference type="STRING" id="225324.SAMN02745126_00802"/>
<reference evidence="3" key="1">
    <citation type="submission" date="2017-02" db="EMBL/GenBank/DDBJ databases">
        <authorList>
            <person name="Varghese N."/>
            <person name="Submissions S."/>
        </authorList>
    </citation>
    <scope>NUCLEOTIDE SEQUENCE [LARGE SCALE GENOMIC DNA]</scope>
    <source>
        <strain evidence="3">ATCC 27094</strain>
    </source>
</reference>
<dbReference type="RefSeq" id="WP_085932495.1">
    <property type="nucleotide sequence ID" value="NZ_FUWJ01000001.1"/>
</dbReference>
<evidence type="ECO:0000256" key="1">
    <source>
        <dbReference type="SAM" id="MobiDB-lite"/>
    </source>
</evidence>
<feature type="compositionally biased region" description="Polar residues" evidence="1">
    <location>
        <begin position="127"/>
        <end position="136"/>
    </location>
</feature>
<feature type="region of interest" description="Disordered" evidence="1">
    <location>
        <begin position="108"/>
        <end position="136"/>
    </location>
</feature>
<proteinExistence type="predicted"/>
<keyword evidence="3" id="KW-1185">Reference proteome</keyword>
<sequence length="136" mass="14044">MRPGEKLRAGSKPDCGLKASDSAQRSAKVFLGGATPPPPGRCTAKVDSIVANAFHWSGGGVVTHGFSGPPGPASDGKALSGFESPKGTGLAWFDPVCAAAGRAAAANKTVSADRKRNMALPDRRNNETQMLKSRRL</sequence>
<feature type="compositionally biased region" description="Basic and acidic residues" evidence="1">
    <location>
        <begin position="111"/>
        <end position="126"/>
    </location>
</feature>
<feature type="region of interest" description="Disordered" evidence="1">
    <location>
        <begin position="1"/>
        <end position="21"/>
    </location>
</feature>
<dbReference type="EMBL" id="FUWJ01000001">
    <property type="protein sequence ID" value="SJZ38748.1"/>
    <property type="molecule type" value="Genomic_DNA"/>
</dbReference>